<reference evidence="5 6" key="1">
    <citation type="journal article" date="2024" name="J. Plant Pathol.">
        <title>Sequence and assembly of the genome of Seiridium unicorne, isolate CBS 538.82, causal agent of cypress canker disease.</title>
        <authorList>
            <person name="Scali E."/>
            <person name="Rocca G.D."/>
            <person name="Danti R."/>
            <person name="Garbelotto M."/>
            <person name="Barberini S."/>
            <person name="Baroncelli R."/>
            <person name="Emiliani G."/>
        </authorList>
    </citation>
    <scope>NUCLEOTIDE SEQUENCE [LARGE SCALE GENOMIC DNA]</scope>
    <source>
        <strain evidence="5 6">BM-138-508</strain>
    </source>
</reference>
<dbReference type="PANTHER" id="PTHR31668:SF20">
    <property type="entry name" value="ZN(II)2CYS6 TRANSCRIPTION FACTOR (EUROFUNG)"/>
    <property type="match status" value="1"/>
</dbReference>
<dbReference type="CDD" id="cd00067">
    <property type="entry name" value="GAL4"/>
    <property type="match status" value="1"/>
</dbReference>
<evidence type="ECO:0000259" key="4">
    <source>
        <dbReference type="PROSITE" id="PS50048"/>
    </source>
</evidence>
<keyword evidence="6" id="KW-1185">Reference proteome</keyword>
<proteinExistence type="predicted"/>
<keyword evidence="1" id="KW-0479">Metal-binding</keyword>
<dbReference type="PROSITE" id="PS50048">
    <property type="entry name" value="ZN2_CY6_FUNGAL_2"/>
    <property type="match status" value="1"/>
</dbReference>
<dbReference type="CDD" id="cd12148">
    <property type="entry name" value="fungal_TF_MHR"/>
    <property type="match status" value="1"/>
</dbReference>
<dbReference type="SUPFAM" id="SSF57701">
    <property type="entry name" value="Zn2/Cys6 DNA-binding domain"/>
    <property type="match status" value="1"/>
</dbReference>
<sequence>MVLFWHRVDGILDGRLLYHVTAASQQINARFKVPPNLVAQATSRITSPASPPPSRTGITSSPIVAIVPTVVSKSALNPNQLANMSTAVKRACDACHRRKVKCDGVNPCRNCSSAQLTCTYNAIPQKKGPKGSRAKVISELRETQRATSLSAKVQGRLNGMASPPCAPSLAPNHGILAPELVKEAIDFFFANMYTIMPILSRQRLEQQVLYIDQSLDTYCMLSSLSAFMLLQPGFMVPGGDPLFEHPGANITSSQLLMEEAIRVRKGYDYTETPTLNSLCTSYFLFGCYYALEMHDKAWYHLREATTLAHMIGMTQEDKYMQFDTVEGSRRRRLYWQLFITERAYALKYGRPMSLPASINPPTLADDPTDPLGHQLNNHVLLVNLFRPFDDTFMLLWNKTRSEWTPSYLVALQKQLAEIHLPYGADSDIRANQSWLKTVAWNLSVQNGMSPGSDDMSLQYPIEMSRDLASITSQFSTQSTELLGVPLAAKLLDISCNLADVLAMLPSSGDPFSITPQQQLQSLLQMVSVLRGGEHHFLPLLLSKVHETLPRLANPLLQRVPDNICNIDIFDGFGNAGMAQPPVMADFKSEQHFKPEPYTPATVPRVDEIANDSGSSNGTAPNADLNSPFPMATSSPTVMSPGNVDYQHMTEYNSIPDIMSSMGPSQQPTLAQSGHLSQQLPHQQQQQQQRQHQGFQQQGIQQSAFPHNHAMHGQMQNSMHNQLGQTMGQQQNIAGLNPQQQTPGHAQGYNHVNGGMAQNLMNNILHRQPPQRSNSFTMHQQQQQQPPQIPRTVGEFHALQRTNSDHVGMNSLGINSLGSEMDFTGLR</sequence>
<feature type="compositionally biased region" description="Polar residues" evidence="3">
    <location>
        <begin position="661"/>
        <end position="670"/>
    </location>
</feature>
<dbReference type="Proteomes" id="UP001408356">
    <property type="component" value="Unassembled WGS sequence"/>
</dbReference>
<dbReference type="SMART" id="SM00906">
    <property type="entry name" value="Fungal_trans"/>
    <property type="match status" value="1"/>
</dbReference>
<feature type="domain" description="Zn(2)-C6 fungal-type" evidence="4">
    <location>
        <begin position="91"/>
        <end position="120"/>
    </location>
</feature>
<dbReference type="EMBL" id="JARVKF010000018">
    <property type="protein sequence ID" value="KAK9425375.1"/>
    <property type="molecule type" value="Genomic_DNA"/>
</dbReference>
<dbReference type="InterPro" id="IPR001138">
    <property type="entry name" value="Zn2Cys6_DnaBD"/>
</dbReference>
<dbReference type="Pfam" id="PF00172">
    <property type="entry name" value="Zn_clus"/>
    <property type="match status" value="1"/>
</dbReference>
<dbReference type="Pfam" id="PF04082">
    <property type="entry name" value="Fungal_trans"/>
    <property type="match status" value="1"/>
</dbReference>
<keyword evidence="2" id="KW-0539">Nucleus</keyword>
<evidence type="ECO:0000256" key="2">
    <source>
        <dbReference type="ARBA" id="ARBA00023242"/>
    </source>
</evidence>
<dbReference type="SMART" id="SM00066">
    <property type="entry name" value="GAL4"/>
    <property type="match status" value="1"/>
</dbReference>
<evidence type="ECO:0000313" key="5">
    <source>
        <dbReference type="EMBL" id="KAK9425375.1"/>
    </source>
</evidence>
<protein>
    <recommendedName>
        <fullName evidence="4">Zn(2)-C6 fungal-type domain-containing protein</fullName>
    </recommendedName>
</protein>
<dbReference type="PANTHER" id="PTHR31668">
    <property type="entry name" value="GLUCOSE TRANSPORT TRANSCRIPTION REGULATOR RGT1-RELATED-RELATED"/>
    <property type="match status" value="1"/>
</dbReference>
<evidence type="ECO:0000313" key="6">
    <source>
        <dbReference type="Proteomes" id="UP001408356"/>
    </source>
</evidence>
<evidence type="ECO:0000256" key="3">
    <source>
        <dbReference type="SAM" id="MobiDB-lite"/>
    </source>
</evidence>
<feature type="region of interest" description="Disordered" evidence="3">
    <location>
        <begin position="607"/>
        <end position="699"/>
    </location>
</feature>
<dbReference type="Gene3D" id="4.10.240.10">
    <property type="entry name" value="Zn(2)-C6 fungal-type DNA-binding domain"/>
    <property type="match status" value="1"/>
</dbReference>
<dbReference type="PROSITE" id="PS00463">
    <property type="entry name" value="ZN2_CY6_FUNGAL_1"/>
    <property type="match status" value="1"/>
</dbReference>
<organism evidence="5 6">
    <name type="scientific">Seiridium unicorne</name>
    <dbReference type="NCBI Taxonomy" id="138068"/>
    <lineage>
        <taxon>Eukaryota</taxon>
        <taxon>Fungi</taxon>
        <taxon>Dikarya</taxon>
        <taxon>Ascomycota</taxon>
        <taxon>Pezizomycotina</taxon>
        <taxon>Sordariomycetes</taxon>
        <taxon>Xylariomycetidae</taxon>
        <taxon>Amphisphaeriales</taxon>
        <taxon>Sporocadaceae</taxon>
        <taxon>Seiridium</taxon>
    </lineage>
</organism>
<evidence type="ECO:0000256" key="1">
    <source>
        <dbReference type="ARBA" id="ARBA00022723"/>
    </source>
</evidence>
<comment type="caution">
    <text evidence="5">The sequence shown here is derived from an EMBL/GenBank/DDBJ whole genome shotgun (WGS) entry which is preliminary data.</text>
</comment>
<feature type="compositionally biased region" description="Low complexity" evidence="3">
    <location>
        <begin position="671"/>
        <end position="699"/>
    </location>
</feature>
<name>A0ABR2VEM6_9PEZI</name>
<dbReference type="InterPro" id="IPR036864">
    <property type="entry name" value="Zn2-C6_fun-type_DNA-bd_sf"/>
</dbReference>
<gene>
    <name evidence="5" type="ORF">SUNI508_13049</name>
</gene>
<dbReference type="InterPro" id="IPR007219">
    <property type="entry name" value="XnlR_reg_dom"/>
</dbReference>
<dbReference type="InterPro" id="IPR050797">
    <property type="entry name" value="Carb_Metab_Trans_Reg"/>
</dbReference>
<accession>A0ABR2VEM6</accession>